<feature type="domain" description="Purine catabolism PurC-like" evidence="2">
    <location>
        <begin position="18"/>
        <end position="127"/>
    </location>
</feature>
<feature type="domain" description="CdaR GGDEF-like" evidence="4">
    <location>
        <begin position="153"/>
        <end position="255"/>
    </location>
</feature>
<dbReference type="Pfam" id="PF17853">
    <property type="entry name" value="GGDEF_2"/>
    <property type="match status" value="1"/>
</dbReference>
<evidence type="ECO:0000313" key="5">
    <source>
        <dbReference type="EMBL" id="MPM36809.1"/>
    </source>
</evidence>
<proteinExistence type="inferred from homology"/>
<dbReference type="Gene3D" id="1.10.10.2840">
    <property type="entry name" value="PucR C-terminal helix-turn-helix domain"/>
    <property type="match status" value="1"/>
</dbReference>
<feature type="domain" description="PucR C-terminal helix-turn-helix" evidence="3">
    <location>
        <begin position="308"/>
        <end position="365"/>
    </location>
</feature>
<name>A0A644Z868_9ZZZZ</name>
<dbReference type="Pfam" id="PF13556">
    <property type="entry name" value="HTH_30"/>
    <property type="match status" value="1"/>
</dbReference>
<dbReference type="InterPro" id="IPR051448">
    <property type="entry name" value="CdaR-like_regulators"/>
</dbReference>
<dbReference type="Pfam" id="PF07905">
    <property type="entry name" value="PucR"/>
    <property type="match status" value="1"/>
</dbReference>
<comment type="caution">
    <text evidence="5">The sequence shown here is derived from an EMBL/GenBank/DDBJ whole genome shotgun (WGS) entry which is preliminary data.</text>
</comment>
<protein>
    <recommendedName>
        <fullName evidence="6">Purine catabolism regulatory protein</fullName>
    </recommendedName>
</protein>
<dbReference type="EMBL" id="VSSQ01007730">
    <property type="protein sequence ID" value="MPM36809.1"/>
    <property type="molecule type" value="Genomic_DNA"/>
</dbReference>
<evidence type="ECO:0000259" key="3">
    <source>
        <dbReference type="Pfam" id="PF13556"/>
    </source>
</evidence>
<dbReference type="AlphaFoldDB" id="A0A644Z868"/>
<evidence type="ECO:0000259" key="4">
    <source>
        <dbReference type="Pfam" id="PF17853"/>
    </source>
</evidence>
<dbReference type="InterPro" id="IPR042070">
    <property type="entry name" value="PucR_C-HTH_sf"/>
</dbReference>
<organism evidence="5">
    <name type="scientific">bioreactor metagenome</name>
    <dbReference type="NCBI Taxonomy" id="1076179"/>
    <lineage>
        <taxon>unclassified sequences</taxon>
        <taxon>metagenomes</taxon>
        <taxon>ecological metagenomes</taxon>
    </lineage>
</organism>
<dbReference type="PANTHER" id="PTHR33744">
    <property type="entry name" value="CARBOHYDRATE DIACID REGULATOR"/>
    <property type="match status" value="1"/>
</dbReference>
<dbReference type="InterPro" id="IPR012914">
    <property type="entry name" value="PucR_dom"/>
</dbReference>
<gene>
    <name evidence="5" type="ORF">SDC9_83412</name>
</gene>
<reference evidence="5" key="1">
    <citation type="submission" date="2019-08" db="EMBL/GenBank/DDBJ databases">
        <authorList>
            <person name="Kucharzyk K."/>
            <person name="Murdoch R.W."/>
            <person name="Higgins S."/>
            <person name="Loffler F."/>
        </authorList>
    </citation>
    <scope>NUCLEOTIDE SEQUENCE</scope>
</reference>
<sequence length="372" mass="42260">METVVGTLYERSREKYSVSLLGGENGLANSASWVYLAEDIGNVSFLRGGEFVLTTGLFVKADVTLRDFVEALALRDCSGVLVNIGPYLTEHDLTQDIRDFCDANSLPLFVMPWEIHLVDIMQELSAMLLQEQQRMTSLNAAFEAALYQTPVPEVVLQGLRHFGFEEHASYRVAVIHNLAIPAKVSSPLNRRRMRYHLFRHNNLHVLIHRIDQQSLSPDELVDLACYCDAVSMGVSGPVDGLHQLGTGYRRARFSLSMAELWQRPFVGFEEMGMLQLLFGVSDLSLLEDLCDHYLGPLEDYDQLHDTDLVHTLKVFLICDCNLVETALRLPAHRNTVVYRVRRIKEVLQLNIDQATVKFNLLLALYIREYLSM</sequence>
<evidence type="ECO:0008006" key="6">
    <source>
        <dbReference type="Google" id="ProtNLM"/>
    </source>
</evidence>
<evidence type="ECO:0000256" key="1">
    <source>
        <dbReference type="ARBA" id="ARBA00006754"/>
    </source>
</evidence>
<dbReference type="InterPro" id="IPR041522">
    <property type="entry name" value="CdaR_GGDEF"/>
</dbReference>
<comment type="similarity">
    <text evidence="1">Belongs to the CdaR family.</text>
</comment>
<dbReference type="InterPro" id="IPR025736">
    <property type="entry name" value="PucR_C-HTH_dom"/>
</dbReference>
<evidence type="ECO:0000259" key="2">
    <source>
        <dbReference type="Pfam" id="PF07905"/>
    </source>
</evidence>
<dbReference type="PANTHER" id="PTHR33744:SF1">
    <property type="entry name" value="DNA-BINDING TRANSCRIPTIONAL ACTIVATOR ADER"/>
    <property type="match status" value="1"/>
</dbReference>
<accession>A0A644Z868</accession>